<protein>
    <recommendedName>
        <fullName evidence="3">META domain-containing protein</fullName>
    </recommendedName>
</protein>
<evidence type="ECO:0008006" key="3">
    <source>
        <dbReference type="Google" id="ProtNLM"/>
    </source>
</evidence>
<dbReference type="Proteomes" id="UP000244989">
    <property type="component" value="Unassembled WGS sequence"/>
</dbReference>
<accession>A0A2U1T5S3</accession>
<sequence>MVCAAGLVATACGERPQAEAAIVGPTWTVTDAYREPGAPSALPPTVAGSVTMSFGESSVTATTGCGQLQAVVTFVDAGKPARAQDADALTVEDAELSEAGDCDDSARRVHSLVTEMFAAGETLDFSPQTHGELLISMTTHAVDNPSLRLATL</sequence>
<evidence type="ECO:0000313" key="1">
    <source>
        <dbReference type="EMBL" id="PWC01344.1"/>
    </source>
</evidence>
<proteinExistence type="predicted"/>
<name>A0A2U1T5S3_9CORY</name>
<evidence type="ECO:0000313" key="2">
    <source>
        <dbReference type="Proteomes" id="UP000244989"/>
    </source>
</evidence>
<gene>
    <name evidence="1" type="ORF">DF222_08045</name>
</gene>
<dbReference type="EMBL" id="QEEZ01000014">
    <property type="protein sequence ID" value="PWC01344.1"/>
    <property type="molecule type" value="Genomic_DNA"/>
</dbReference>
<organism evidence="1 2">
    <name type="scientific">Corynebacterium yudongzhengii</name>
    <dbReference type="NCBI Taxonomy" id="2080740"/>
    <lineage>
        <taxon>Bacteria</taxon>
        <taxon>Bacillati</taxon>
        <taxon>Actinomycetota</taxon>
        <taxon>Actinomycetes</taxon>
        <taxon>Mycobacteriales</taxon>
        <taxon>Corynebacteriaceae</taxon>
        <taxon>Corynebacterium</taxon>
    </lineage>
</organism>
<comment type="caution">
    <text evidence="1">The sequence shown here is derived from an EMBL/GenBank/DDBJ whole genome shotgun (WGS) entry which is preliminary data.</text>
</comment>
<keyword evidence="2" id="KW-1185">Reference proteome</keyword>
<reference evidence="2" key="1">
    <citation type="submission" date="2018-04" db="EMBL/GenBank/DDBJ databases">
        <authorList>
            <person name="Liu S."/>
            <person name="Wang Z."/>
            <person name="Li J."/>
        </authorList>
    </citation>
    <scope>NUCLEOTIDE SEQUENCE [LARGE SCALE GENOMIC DNA]</scope>
    <source>
        <strain evidence="2">2189</strain>
    </source>
</reference>
<dbReference type="AlphaFoldDB" id="A0A2U1T5S3"/>